<evidence type="ECO:0000313" key="2">
    <source>
        <dbReference type="EMBL" id="KHF97389.1"/>
    </source>
</evidence>
<sequence length="28" mass="3587">MPFMLVYTNFPVIPFRPVYLYMYYMFSR</sequence>
<proteinExistence type="predicted"/>
<keyword evidence="1" id="KW-0472">Membrane</keyword>
<organism evidence="2 3">
    <name type="scientific">Gossypium arboreum</name>
    <name type="common">Tree cotton</name>
    <name type="synonym">Gossypium nanking</name>
    <dbReference type="NCBI Taxonomy" id="29729"/>
    <lineage>
        <taxon>Eukaryota</taxon>
        <taxon>Viridiplantae</taxon>
        <taxon>Streptophyta</taxon>
        <taxon>Embryophyta</taxon>
        <taxon>Tracheophyta</taxon>
        <taxon>Spermatophyta</taxon>
        <taxon>Magnoliopsida</taxon>
        <taxon>eudicotyledons</taxon>
        <taxon>Gunneridae</taxon>
        <taxon>Pentapetalae</taxon>
        <taxon>rosids</taxon>
        <taxon>malvids</taxon>
        <taxon>Malvales</taxon>
        <taxon>Malvaceae</taxon>
        <taxon>Malvoideae</taxon>
        <taxon>Gossypium</taxon>
    </lineage>
</organism>
<protein>
    <submittedName>
        <fullName evidence="2">Uncharacterized protein</fullName>
    </submittedName>
</protein>
<feature type="transmembrane region" description="Helical" evidence="1">
    <location>
        <begin position="6"/>
        <end position="26"/>
    </location>
</feature>
<gene>
    <name evidence="2" type="ORF">F383_10904</name>
</gene>
<accession>A0A0B0M9L0</accession>
<keyword evidence="1" id="KW-0812">Transmembrane</keyword>
<keyword evidence="1" id="KW-1133">Transmembrane helix</keyword>
<reference evidence="3" key="1">
    <citation type="submission" date="2014-09" db="EMBL/GenBank/DDBJ databases">
        <authorList>
            <person name="Mudge J."/>
            <person name="Ramaraj T."/>
            <person name="Lindquist I.E."/>
            <person name="Bharti A.K."/>
            <person name="Sundararajan A."/>
            <person name="Cameron C.T."/>
            <person name="Woodward J.E."/>
            <person name="May G.D."/>
            <person name="Brubaker C."/>
            <person name="Broadhvest J."/>
            <person name="Wilkins T.A."/>
        </authorList>
    </citation>
    <scope>NUCLEOTIDE SEQUENCE</scope>
    <source>
        <strain evidence="3">cv. AKA8401</strain>
    </source>
</reference>
<comment type="caution">
    <text evidence="2">The sequence shown here is derived from an EMBL/GenBank/DDBJ whole genome shotgun (WGS) entry which is preliminary data.</text>
</comment>
<dbReference type="AlphaFoldDB" id="A0A0B0M9L0"/>
<dbReference type="Proteomes" id="UP000032142">
    <property type="component" value="Unassembled WGS sequence"/>
</dbReference>
<keyword evidence="3" id="KW-1185">Reference proteome</keyword>
<evidence type="ECO:0000313" key="3">
    <source>
        <dbReference type="Proteomes" id="UP000032142"/>
    </source>
</evidence>
<evidence type="ECO:0000256" key="1">
    <source>
        <dbReference type="SAM" id="Phobius"/>
    </source>
</evidence>
<name>A0A0B0M9L0_GOSAR</name>
<dbReference type="EMBL" id="JRRC01005347">
    <property type="protein sequence ID" value="KHF97389.1"/>
    <property type="molecule type" value="Genomic_DNA"/>
</dbReference>